<reference evidence="3" key="2">
    <citation type="submission" date="2021-01" db="UniProtKB">
        <authorList>
            <consortium name="EnsemblMetazoa"/>
        </authorList>
    </citation>
    <scope>IDENTIFICATION</scope>
</reference>
<organism evidence="3 4">
    <name type="scientific">Strongylocentrotus purpuratus</name>
    <name type="common">Purple sea urchin</name>
    <dbReference type="NCBI Taxonomy" id="7668"/>
    <lineage>
        <taxon>Eukaryota</taxon>
        <taxon>Metazoa</taxon>
        <taxon>Echinodermata</taxon>
        <taxon>Eleutherozoa</taxon>
        <taxon>Echinozoa</taxon>
        <taxon>Echinoidea</taxon>
        <taxon>Euechinoidea</taxon>
        <taxon>Echinacea</taxon>
        <taxon>Camarodonta</taxon>
        <taxon>Echinidea</taxon>
        <taxon>Strongylocentrotidae</taxon>
        <taxon>Strongylocentrotus</taxon>
    </lineage>
</organism>
<dbReference type="GeneID" id="105438945"/>
<evidence type="ECO:0000313" key="3">
    <source>
        <dbReference type="EnsemblMetazoa" id="XP_030845812"/>
    </source>
</evidence>
<feature type="coiled-coil region" evidence="1">
    <location>
        <begin position="440"/>
        <end position="502"/>
    </location>
</feature>
<evidence type="ECO:0000256" key="1">
    <source>
        <dbReference type="SAM" id="Coils"/>
    </source>
</evidence>
<keyword evidence="1" id="KW-0175">Coiled coil</keyword>
<name>A0A7M7T0X9_STRPU</name>
<keyword evidence="4" id="KW-1185">Reference proteome</keyword>
<dbReference type="EnsemblMetazoa" id="XM_030989952">
    <property type="protein sequence ID" value="XP_030845812"/>
    <property type="gene ID" value="LOC105438945"/>
</dbReference>
<reference evidence="4" key="1">
    <citation type="submission" date="2015-02" db="EMBL/GenBank/DDBJ databases">
        <title>Genome sequencing for Strongylocentrotus purpuratus.</title>
        <authorList>
            <person name="Murali S."/>
            <person name="Liu Y."/>
            <person name="Vee V."/>
            <person name="English A."/>
            <person name="Wang M."/>
            <person name="Skinner E."/>
            <person name="Han Y."/>
            <person name="Muzny D.M."/>
            <person name="Worley K.C."/>
            <person name="Gibbs R.A."/>
        </authorList>
    </citation>
    <scope>NUCLEOTIDE SEQUENCE</scope>
</reference>
<feature type="region of interest" description="Disordered" evidence="2">
    <location>
        <begin position="407"/>
        <end position="429"/>
    </location>
</feature>
<accession>A0A7M7T0X9</accession>
<proteinExistence type="predicted"/>
<protein>
    <submittedName>
        <fullName evidence="3">Uncharacterized protein</fullName>
    </submittedName>
</protein>
<feature type="coiled-coil region" evidence="1">
    <location>
        <begin position="276"/>
        <end position="384"/>
    </location>
</feature>
<dbReference type="Proteomes" id="UP000007110">
    <property type="component" value="Unassembled WGS sequence"/>
</dbReference>
<dbReference type="InParanoid" id="A0A7M7T0X9"/>
<dbReference type="AlphaFoldDB" id="A0A7M7T0X9"/>
<dbReference type="RefSeq" id="XP_030845812.1">
    <property type="nucleotide sequence ID" value="XM_030989952.1"/>
</dbReference>
<dbReference type="KEGG" id="spu:105438945"/>
<sequence>MYLQEVDSSASVEEVERIVSRLKEFGRFLGSDESFEEFMKNRKTQHSDSLTPTLEAAKYTTQNQVPHLNNVPRRRVLRRQKVSKAFLETRPRSARRMSSRTDLGRKDCRNLGRGGKHCRSCCYDAKMQKLTSLQAEHRVEKKIALVSAENDGSKSTQESETNQVNETEMIDGACQVLPDDIDSKAEVGGIVGPGVRQHPELSGSQQNFQGELLKEISPAEANIRPRQSEPLVQDSASTLTAKGVNVTQVLCPEENLEKQKDLIKTVSNLLVDKWCLEGQVKALEDNERELTEAKSEISLQLDAAHRQLSGSCSDTGRPHHNVLALDDQFGSLQRQLKEMEDRRDDDEAVKSQLKSELDNWKKKVVDLEAVKKRLEGEVEGWMETVMEVRRGRITLLNHMDNITHKVGKLNSNSFKGNKGDTSKLDRRGHHSSVEQTCGCRDRDQIRVNELQADIETLSEQRKIQDGQIEQLSDLLQKANDQKQELMNHLTEVQQERRNLQVDFDSFLACQ</sequence>
<evidence type="ECO:0000256" key="2">
    <source>
        <dbReference type="SAM" id="MobiDB-lite"/>
    </source>
</evidence>
<evidence type="ECO:0000313" key="4">
    <source>
        <dbReference type="Proteomes" id="UP000007110"/>
    </source>
</evidence>